<keyword evidence="2 8" id="KW-0813">Transport</keyword>
<dbReference type="OrthoDB" id="297496at2759"/>
<protein>
    <submittedName>
        <fullName evidence="12">Potassium channel subfamily K member 1</fullName>
    </submittedName>
</protein>
<comment type="subcellular location">
    <subcellularLocation>
        <location evidence="1">Membrane</location>
        <topology evidence="1">Multi-pass membrane protein</topology>
    </subcellularLocation>
</comment>
<keyword evidence="6 10" id="KW-0472">Membrane</keyword>
<feature type="transmembrane region" description="Helical" evidence="10">
    <location>
        <begin position="376"/>
        <end position="400"/>
    </location>
</feature>
<evidence type="ECO:0000256" key="4">
    <source>
        <dbReference type="ARBA" id="ARBA00022989"/>
    </source>
</evidence>
<dbReference type="PRINTS" id="PR01586">
    <property type="entry name" value="TWIKCHANNEL"/>
</dbReference>
<evidence type="ECO:0000313" key="12">
    <source>
        <dbReference type="EMBL" id="JAI33802.1"/>
    </source>
</evidence>
<feature type="region of interest" description="Disordered" evidence="9">
    <location>
        <begin position="455"/>
        <end position="478"/>
    </location>
</feature>
<accession>A0A0K8V4F9</accession>
<evidence type="ECO:0000256" key="5">
    <source>
        <dbReference type="ARBA" id="ARBA00023065"/>
    </source>
</evidence>
<keyword evidence="4 10" id="KW-1133">Transmembrane helix</keyword>
<feature type="transmembrane region" description="Helical" evidence="10">
    <location>
        <begin position="233"/>
        <end position="251"/>
    </location>
</feature>
<feature type="region of interest" description="Disordered" evidence="9">
    <location>
        <begin position="65"/>
        <end position="96"/>
    </location>
</feature>
<dbReference type="PRINTS" id="PR01333">
    <property type="entry name" value="2POREKCHANEL"/>
</dbReference>
<keyword evidence="7 8" id="KW-0407">Ion channel</keyword>
<feature type="domain" description="Potassium channel" evidence="11">
    <location>
        <begin position="324"/>
        <end position="401"/>
    </location>
</feature>
<evidence type="ECO:0000259" key="11">
    <source>
        <dbReference type="Pfam" id="PF07885"/>
    </source>
</evidence>
<keyword evidence="5 8" id="KW-0406">Ion transport</keyword>
<dbReference type="Gene3D" id="1.10.287.70">
    <property type="match status" value="1"/>
</dbReference>
<dbReference type="InterPro" id="IPR005408">
    <property type="entry name" value="2pore_dom_K_chnl_TWIK"/>
</dbReference>
<dbReference type="InterPro" id="IPR013099">
    <property type="entry name" value="K_chnl_dom"/>
</dbReference>
<dbReference type="Pfam" id="PF07885">
    <property type="entry name" value="Ion_trans_2"/>
    <property type="match status" value="2"/>
</dbReference>
<dbReference type="GO" id="GO:0030322">
    <property type="term" value="P:stabilization of membrane potential"/>
    <property type="evidence" value="ECO:0007669"/>
    <property type="project" value="TreeGrafter"/>
</dbReference>
<keyword evidence="3 8" id="KW-0812">Transmembrane</keyword>
<feature type="compositionally biased region" description="Low complexity" evidence="9">
    <location>
        <begin position="76"/>
        <end position="96"/>
    </location>
</feature>
<feature type="compositionally biased region" description="Polar residues" evidence="9">
    <location>
        <begin position="65"/>
        <end position="75"/>
    </location>
</feature>
<gene>
    <name evidence="12" type="primary">KCNK1_0</name>
    <name evidence="12" type="ORF">c1_g1_i3</name>
</gene>
<feature type="transmembrane region" description="Helical" evidence="10">
    <location>
        <begin position="313"/>
        <end position="338"/>
    </location>
</feature>
<dbReference type="AlphaFoldDB" id="A0A0K8V4F9"/>
<name>A0A0K8V4F9_BACLA</name>
<evidence type="ECO:0000256" key="2">
    <source>
        <dbReference type="ARBA" id="ARBA00022448"/>
    </source>
</evidence>
<evidence type="ECO:0000256" key="10">
    <source>
        <dbReference type="SAM" id="Phobius"/>
    </source>
</evidence>
<feature type="transmembrane region" description="Helical" evidence="10">
    <location>
        <begin position="154"/>
        <end position="175"/>
    </location>
</feature>
<evidence type="ECO:0000256" key="7">
    <source>
        <dbReference type="ARBA" id="ARBA00023303"/>
    </source>
</evidence>
<evidence type="ECO:0000256" key="8">
    <source>
        <dbReference type="RuleBase" id="RU003857"/>
    </source>
</evidence>
<dbReference type="PANTHER" id="PTHR11003:SF249">
    <property type="entry name" value="TWO PORE POTASSIUM CHANNEL PROTEIN SUP-9"/>
    <property type="match status" value="1"/>
</dbReference>
<feature type="domain" description="Potassium channel" evidence="11">
    <location>
        <begin position="230"/>
        <end position="287"/>
    </location>
</feature>
<evidence type="ECO:0000256" key="3">
    <source>
        <dbReference type="ARBA" id="ARBA00022692"/>
    </source>
</evidence>
<dbReference type="EMBL" id="GDHF01018512">
    <property type="protein sequence ID" value="JAI33802.1"/>
    <property type="molecule type" value="Transcribed_RNA"/>
</dbReference>
<dbReference type="GO" id="GO:0022841">
    <property type="term" value="F:potassium ion leak channel activity"/>
    <property type="evidence" value="ECO:0007669"/>
    <property type="project" value="TreeGrafter"/>
</dbReference>
<proteinExistence type="inferred from homology"/>
<dbReference type="SUPFAM" id="SSF81324">
    <property type="entry name" value="Voltage-gated potassium channels"/>
    <property type="match status" value="2"/>
</dbReference>
<evidence type="ECO:0000256" key="1">
    <source>
        <dbReference type="ARBA" id="ARBA00004141"/>
    </source>
</evidence>
<sequence>MLPTTAFRRRNGYEDLDKCNQSLEEYLPNVLVRAEGQTTRAAAPTQFGQQKQQTTRIFSISDTALNVTPPKNSNTPAAPLSSLSQQQSTSHASHNQSTLSLNNGISLGSIVLLPGPSCTPSYANLNHESYATMCGSGVAKKCGNSYMRKENLRLFCFALFYCVYLAIGSVCFQIAETPMEESLRSAVWQQRTEFLLKYPQILDEDLEEFLEAVITANDRGISPLRNATNEMNWSFGQAFFFSSTVITTIGYGHVTPLSQTGKIFCIIYAAIGIPLTLVLLSAMVERLLVPASWLLGTLNSKLGHLYQPFNIRLLHLSIVATLVIVLFFAIPTAVFAFIEPAWGALDAFYYCFISLTTIGLGDYIPGEGVTIGNRSMYKIFISGYLICGLIAMMFVLTIFYDIPQLNLGQLFTESTNGETEKLRLSGNNTTCYSGPSGLYMPQRDEDTRRAVVRIRPHGDDSPSPDEAPSSLNSDIRVP</sequence>
<dbReference type="GO" id="GO:0005886">
    <property type="term" value="C:plasma membrane"/>
    <property type="evidence" value="ECO:0007669"/>
    <property type="project" value="TreeGrafter"/>
</dbReference>
<dbReference type="GO" id="GO:0015271">
    <property type="term" value="F:outward rectifier potassium channel activity"/>
    <property type="evidence" value="ECO:0007669"/>
    <property type="project" value="TreeGrafter"/>
</dbReference>
<reference evidence="12" key="1">
    <citation type="submission" date="2015-06" db="EMBL/GenBank/DDBJ databases">
        <authorList>
            <person name="Hoefler B.C."/>
            <person name="Straight P.D."/>
        </authorList>
    </citation>
    <scope>NUCLEOTIDE SEQUENCE</scope>
</reference>
<feature type="transmembrane region" description="Helical" evidence="10">
    <location>
        <begin position="263"/>
        <end position="284"/>
    </location>
</feature>
<evidence type="ECO:0000256" key="9">
    <source>
        <dbReference type="SAM" id="MobiDB-lite"/>
    </source>
</evidence>
<dbReference type="InterPro" id="IPR003280">
    <property type="entry name" value="2pore_dom_K_chnl"/>
</dbReference>
<comment type="similarity">
    <text evidence="8">Belongs to the two pore domain potassium channel (TC 1.A.1.8) family.</text>
</comment>
<organism evidence="12">
    <name type="scientific">Bactrocera latifrons</name>
    <name type="common">Malaysian fruit fly</name>
    <name type="synonym">Chaetodacus latifrons</name>
    <dbReference type="NCBI Taxonomy" id="174628"/>
    <lineage>
        <taxon>Eukaryota</taxon>
        <taxon>Metazoa</taxon>
        <taxon>Ecdysozoa</taxon>
        <taxon>Arthropoda</taxon>
        <taxon>Hexapoda</taxon>
        <taxon>Insecta</taxon>
        <taxon>Pterygota</taxon>
        <taxon>Neoptera</taxon>
        <taxon>Endopterygota</taxon>
        <taxon>Diptera</taxon>
        <taxon>Brachycera</taxon>
        <taxon>Muscomorpha</taxon>
        <taxon>Tephritoidea</taxon>
        <taxon>Tephritidae</taxon>
        <taxon>Bactrocera</taxon>
        <taxon>Bactrocera</taxon>
    </lineage>
</organism>
<dbReference type="PANTHER" id="PTHR11003">
    <property type="entry name" value="POTASSIUM CHANNEL, SUBFAMILY K"/>
    <property type="match status" value="1"/>
</dbReference>
<evidence type="ECO:0000256" key="6">
    <source>
        <dbReference type="ARBA" id="ARBA00023136"/>
    </source>
</evidence>